<sequence length="537" mass="57779">MSTVVLISGANRGLGKGLLARYLALPNHTVIAANRNPDHPTSQDLSELPTAEGSRLVVIKIDARVWQDPFDAVKTLGSHGIDHIDIVIANAGVSYIWPAVAEVKEKDLRAHVEANVYGVVSLYQAVRPLLQKFKRQPEPIFSIMGTTAGSLNSQLPFPNGVYGPSKSASAWYSIKINTEDTWLHSFSLCPGWVHTELGDAGAEAFGVDEETKAKLMVSVDSSCDGMMKVLAKTTKAEHGGKLVDWTGKPIEWLYQVVQAAGLGVCGDRSGNGGSGGLALAEGFISDNVVNSEVVLALGDIVNANARENLDLWLDLKAQFKTNMCLNTVYHTSDVAEVPSVLAPFTKIQPQVQQLNSLKSLTLTEAAAGQAAGVSTQVRCSYMNTTVRADTSTLKSAADLYTSGIAPLQGSVAGLVCSLKFQPYPITLLRALVATRGNSLGLDPEVPAVSVLLLTYWTSPDDDDRANETFKGILEAIEGMAAERGTALEYVYLNYTAAFQKPLDSYGQENKRRLQEMSRKYDPEGLFRKGVPGGSKLF</sequence>
<gene>
    <name evidence="2" type="ORF">SLS53_008649</name>
</gene>
<dbReference type="PANTHER" id="PTHR43544:SF26">
    <property type="entry name" value="SHORT CHAIN DEHYDROGENASE_REDUCTASE FAMILY OXIDOREDUCTASE (JCVI)"/>
    <property type="match status" value="1"/>
</dbReference>
<dbReference type="GO" id="GO:0016491">
    <property type="term" value="F:oxidoreductase activity"/>
    <property type="evidence" value="ECO:0007669"/>
    <property type="project" value="TreeGrafter"/>
</dbReference>
<dbReference type="InterPro" id="IPR002347">
    <property type="entry name" value="SDR_fam"/>
</dbReference>
<dbReference type="EMBL" id="JAJSPL020000053">
    <property type="protein sequence ID" value="KAK7731828.1"/>
    <property type="molecule type" value="Genomic_DNA"/>
</dbReference>
<dbReference type="GO" id="GO:0005737">
    <property type="term" value="C:cytoplasm"/>
    <property type="evidence" value="ECO:0007669"/>
    <property type="project" value="TreeGrafter"/>
</dbReference>
<dbReference type="GO" id="GO:0050660">
    <property type="term" value="F:flavin adenine dinucleotide binding"/>
    <property type="evidence" value="ECO:0007669"/>
    <property type="project" value="InterPro"/>
</dbReference>
<dbReference type="SUPFAM" id="SSF51735">
    <property type="entry name" value="NAD(P)-binding Rossmann-fold domains"/>
    <property type="match status" value="1"/>
</dbReference>
<protein>
    <submittedName>
        <fullName evidence="2">Uncharacterized protein</fullName>
    </submittedName>
</protein>
<keyword evidence="3" id="KW-1185">Reference proteome</keyword>
<comment type="similarity">
    <text evidence="1">Belongs to the short-chain dehydrogenases/reductases (SDR) family.</text>
</comment>
<dbReference type="InterPro" id="IPR016169">
    <property type="entry name" value="FAD-bd_PCMH_sub2"/>
</dbReference>
<comment type="caution">
    <text evidence="2">The sequence shown here is derived from an EMBL/GenBank/DDBJ whole genome shotgun (WGS) entry which is preliminary data.</text>
</comment>
<reference evidence="2 3" key="1">
    <citation type="journal article" date="2023" name="PLoS ONE">
        <title>Cytospora paraplurivora sp. nov. isolated from orchards with fruit tree decline syndrome in Ontario, Canada.</title>
        <authorList>
            <person name="Ilyukhin E."/>
            <person name="Nguyen H.D.T."/>
            <person name="Castle A.J."/>
            <person name="Ellouze W."/>
        </authorList>
    </citation>
    <scope>NUCLEOTIDE SEQUENCE [LARGE SCALE GENOMIC DNA]</scope>
    <source>
        <strain evidence="2 3">FDS-564</strain>
    </source>
</reference>
<dbReference type="Pfam" id="PF00106">
    <property type="entry name" value="adh_short"/>
    <property type="match status" value="1"/>
</dbReference>
<evidence type="ECO:0000313" key="3">
    <source>
        <dbReference type="Proteomes" id="UP001320245"/>
    </source>
</evidence>
<dbReference type="PRINTS" id="PR00081">
    <property type="entry name" value="GDHRDH"/>
</dbReference>
<dbReference type="SUPFAM" id="SSF56176">
    <property type="entry name" value="FAD-binding/transporter-associated domain-like"/>
    <property type="match status" value="1"/>
</dbReference>
<dbReference type="Gene3D" id="3.30.465.10">
    <property type="match status" value="1"/>
</dbReference>
<proteinExistence type="inferred from homology"/>
<organism evidence="2 3">
    <name type="scientific">Cytospora paraplurivora</name>
    <dbReference type="NCBI Taxonomy" id="2898453"/>
    <lineage>
        <taxon>Eukaryota</taxon>
        <taxon>Fungi</taxon>
        <taxon>Dikarya</taxon>
        <taxon>Ascomycota</taxon>
        <taxon>Pezizomycotina</taxon>
        <taxon>Sordariomycetes</taxon>
        <taxon>Sordariomycetidae</taxon>
        <taxon>Diaporthales</taxon>
        <taxon>Cytosporaceae</taxon>
        <taxon>Cytospora</taxon>
    </lineage>
</organism>
<dbReference type="Gene3D" id="3.40.50.720">
    <property type="entry name" value="NAD(P)-binding Rossmann-like Domain"/>
    <property type="match status" value="1"/>
</dbReference>
<dbReference type="Proteomes" id="UP001320245">
    <property type="component" value="Unassembled WGS sequence"/>
</dbReference>
<dbReference type="InterPro" id="IPR036318">
    <property type="entry name" value="FAD-bd_PCMH-like_sf"/>
</dbReference>
<evidence type="ECO:0000313" key="2">
    <source>
        <dbReference type="EMBL" id="KAK7731828.1"/>
    </source>
</evidence>
<dbReference type="InterPro" id="IPR051468">
    <property type="entry name" value="Fungal_SecMetab_SDRs"/>
</dbReference>
<accession>A0AAN9U6S9</accession>
<name>A0AAN9U6S9_9PEZI</name>
<dbReference type="AlphaFoldDB" id="A0AAN9U6S9"/>
<dbReference type="PANTHER" id="PTHR43544">
    <property type="entry name" value="SHORT-CHAIN DEHYDROGENASE/REDUCTASE"/>
    <property type="match status" value="1"/>
</dbReference>
<dbReference type="InterPro" id="IPR036291">
    <property type="entry name" value="NAD(P)-bd_dom_sf"/>
</dbReference>
<evidence type="ECO:0000256" key="1">
    <source>
        <dbReference type="ARBA" id="ARBA00006484"/>
    </source>
</evidence>